<evidence type="ECO:0000259" key="2">
    <source>
        <dbReference type="Pfam" id="PF16344"/>
    </source>
</evidence>
<dbReference type="InterPro" id="IPR006860">
    <property type="entry name" value="FecR"/>
</dbReference>
<dbReference type="InterPro" id="IPR012373">
    <property type="entry name" value="Ferrdict_sens_TM"/>
</dbReference>
<feature type="domain" description="FecR protein" evidence="1">
    <location>
        <begin position="195"/>
        <end position="286"/>
    </location>
</feature>
<name>A0A4Q0NP98_9FLAO</name>
<dbReference type="Gene3D" id="3.55.50.30">
    <property type="match status" value="1"/>
</dbReference>
<feature type="domain" description="Protein FecR C-terminal" evidence="2">
    <location>
        <begin position="332"/>
        <end position="400"/>
    </location>
</feature>
<accession>A0A4Q0NP98</accession>
<dbReference type="EMBL" id="QOVI01000008">
    <property type="protein sequence ID" value="RXG11984.1"/>
    <property type="molecule type" value="Genomic_DNA"/>
</dbReference>
<protein>
    <submittedName>
        <fullName evidence="3">FecR family protein</fullName>
    </submittedName>
</protein>
<dbReference type="PANTHER" id="PTHR30273">
    <property type="entry name" value="PERIPLASMIC SIGNAL SENSOR AND SIGMA FACTOR ACTIVATOR FECR-RELATED"/>
    <property type="match status" value="1"/>
</dbReference>
<dbReference type="InterPro" id="IPR032508">
    <property type="entry name" value="FecR_C"/>
</dbReference>
<proteinExistence type="predicted"/>
<evidence type="ECO:0000313" key="4">
    <source>
        <dbReference type="Proteomes" id="UP000289821"/>
    </source>
</evidence>
<evidence type="ECO:0000313" key="3">
    <source>
        <dbReference type="EMBL" id="RXG11984.1"/>
    </source>
</evidence>
<sequence>MSKLYHIVDKLTISTMKSEIILIDKFLKGTISSKEKLELKKWVLEDPDHLELFKKKIEKYNPDSSINFDAEKAYQKFITATKAKKQTPRLAYRILKYAAIFGLLFTIGYQVNEYTNEEFVNGQVAKPENAFDSTDQIVITLADGSQRVLSAKDENQIRDKNGNIVAKNNNNSLSFVSNESSTSEELIYNEIYIPYGEKFKIVLSDGTTVHLNSGSKLRFPQQFVNSTAERKVFLEGEGFFEVTKNAKKPFIVNANDIDVKVLGTKFNLSSYDTNESVTATLVEGAVSVYRNSAPEEELRLSPSYQASYNKKDGKLDKAVVDTEIYTAWMQDKLIVNNLKFSEILVKLERLYDVKFINKAKNLDDEVFKGEFNNEDLETVLKTIALSTPFNYEKNNNVITISN</sequence>
<keyword evidence="4" id="KW-1185">Reference proteome</keyword>
<dbReference type="GO" id="GO:0016989">
    <property type="term" value="F:sigma factor antagonist activity"/>
    <property type="evidence" value="ECO:0007669"/>
    <property type="project" value="TreeGrafter"/>
</dbReference>
<dbReference type="Pfam" id="PF16344">
    <property type="entry name" value="FecR_C"/>
    <property type="match status" value="1"/>
</dbReference>
<dbReference type="AlphaFoldDB" id="A0A4Q0NP98"/>
<dbReference type="Gene3D" id="2.60.120.1440">
    <property type="match status" value="1"/>
</dbReference>
<comment type="caution">
    <text evidence="3">The sequence shown here is derived from an EMBL/GenBank/DDBJ whole genome shotgun (WGS) entry which is preliminary data.</text>
</comment>
<dbReference type="Pfam" id="PF04773">
    <property type="entry name" value="FecR"/>
    <property type="match status" value="1"/>
</dbReference>
<evidence type="ECO:0000259" key="1">
    <source>
        <dbReference type="Pfam" id="PF04773"/>
    </source>
</evidence>
<organism evidence="3 4">
    <name type="scientific">Leeuwenhoekiella aestuarii</name>
    <dbReference type="NCBI Taxonomy" id="2249426"/>
    <lineage>
        <taxon>Bacteria</taxon>
        <taxon>Pseudomonadati</taxon>
        <taxon>Bacteroidota</taxon>
        <taxon>Flavobacteriia</taxon>
        <taxon>Flavobacteriales</taxon>
        <taxon>Flavobacteriaceae</taxon>
        <taxon>Leeuwenhoekiella</taxon>
    </lineage>
</organism>
<dbReference type="Proteomes" id="UP000289821">
    <property type="component" value="Unassembled WGS sequence"/>
</dbReference>
<reference evidence="3 4" key="1">
    <citation type="submission" date="2018-07" db="EMBL/GenBank/DDBJ databases">
        <title>Leeuwenhoekiella genomics.</title>
        <authorList>
            <person name="Tahon G."/>
            <person name="Willems A."/>
        </authorList>
    </citation>
    <scope>NUCLEOTIDE SEQUENCE [LARGE SCALE GENOMIC DNA]</scope>
    <source>
        <strain evidence="3 4">R-50232</strain>
    </source>
</reference>
<dbReference type="PANTHER" id="PTHR30273:SF2">
    <property type="entry name" value="PROTEIN FECR"/>
    <property type="match status" value="1"/>
</dbReference>
<dbReference type="FunFam" id="2.60.120.1440:FF:000001">
    <property type="entry name" value="Putative anti-sigma factor"/>
    <property type="match status" value="1"/>
</dbReference>
<gene>
    <name evidence="3" type="ORF">DSM04_10881</name>
</gene>